<dbReference type="GO" id="GO:0034657">
    <property type="term" value="C:GID complex"/>
    <property type="evidence" value="ECO:0007669"/>
    <property type="project" value="TreeGrafter"/>
</dbReference>
<organism evidence="8 9">
    <name type="scientific">Powellomyces hirtus</name>
    <dbReference type="NCBI Taxonomy" id="109895"/>
    <lineage>
        <taxon>Eukaryota</taxon>
        <taxon>Fungi</taxon>
        <taxon>Fungi incertae sedis</taxon>
        <taxon>Chytridiomycota</taxon>
        <taxon>Chytridiomycota incertae sedis</taxon>
        <taxon>Chytridiomycetes</taxon>
        <taxon>Spizellomycetales</taxon>
        <taxon>Powellomycetaceae</taxon>
        <taxon>Powellomyces</taxon>
    </lineage>
</organism>
<dbReference type="EMBL" id="QEAQ01000025">
    <property type="protein sequence ID" value="TPX59422.1"/>
    <property type="molecule type" value="Genomic_DNA"/>
</dbReference>
<dbReference type="Pfam" id="PF00514">
    <property type="entry name" value="Arm"/>
    <property type="match status" value="2"/>
</dbReference>
<feature type="compositionally biased region" description="Basic and acidic residues" evidence="7">
    <location>
        <begin position="773"/>
        <end position="783"/>
    </location>
</feature>
<keyword evidence="5" id="KW-0539">Nucleus</keyword>
<dbReference type="InterPro" id="IPR000225">
    <property type="entry name" value="Armadillo"/>
</dbReference>
<proteinExistence type="predicted"/>
<evidence type="ECO:0000256" key="2">
    <source>
        <dbReference type="ARBA" id="ARBA00004496"/>
    </source>
</evidence>
<feature type="compositionally biased region" description="Basic residues" evidence="7">
    <location>
        <begin position="368"/>
        <end position="378"/>
    </location>
</feature>
<evidence type="ECO:0000256" key="3">
    <source>
        <dbReference type="ARBA" id="ARBA00022490"/>
    </source>
</evidence>
<evidence type="ECO:0000256" key="7">
    <source>
        <dbReference type="SAM" id="MobiDB-lite"/>
    </source>
</evidence>
<evidence type="ECO:0000256" key="1">
    <source>
        <dbReference type="ARBA" id="ARBA00004123"/>
    </source>
</evidence>
<gene>
    <name evidence="8" type="ORF">PhCBS80983_g02481</name>
</gene>
<evidence type="ECO:0000313" key="9">
    <source>
        <dbReference type="Proteomes" id="UP000318582"/>
    </source>
</evidence>
<dbReference type="PANTHER" id="PTHR15651">
    <property type="entry name" value="ARMADILLO REPEAT-CONTAINING PROTEIN 8"/>
    <property type="match status" value="1"/>
</dbReference>
<evidence type="ECO:0000313" key="8">
    <source>
        <dbReference type="EMBL" id="TPX59422.1"/>
    </source>
</evidence>
<feature type="repeat" description="ARM" evidence="6">
    <location>
        <begin position="193"/>
        <end position="223"/>
    </location>
</feature>
<accession>A0A507E6B6</accession>
<evidence type="ECO:0000256" key="6">
    <source>
        <dbReference type="PROSITE-ProRule" id="PRU00259"/>
    </source>
</evidence>
<dbReference type="SMART" id="SM00185">
    <property type="entry name" value="ARM"/>
    <property type="match status" value="8"/>
</dbReference>
<dbReference type="InterPro" id="IPR000357">
    <property type="entry name" value="HEAT"/>
</dbReference>
<keyword evidence="4" id="KW-0677">Repeat</keyword>
<dbReference type="AlphaFoldDB" id="A0A507E6B6"/>
<feature type="compositionally biased region" description="Polar residues" evidence="7">
    <location>
        <begin position="797"/>
        <end position="806"/>
    </location>
</feature>
<dbReference type="Gene3D" id="1.25.10.10">
    <property type="entry name" value="Leucine-rich Repeat Variant"/>
    <property type="match status" value="2"/>
</dbReference>
<name>A0A507E6B6_9FUNG</name>
<dbReference type="GO" id="GO:0043161">
    <property type="term" value="P:proteasome-mediated ubiquitin-dependent protein catabolic process"/>
    <property type="evidence" value="ECO:0007669"/>
    <property type="project" value="TreeGrafter"/>
</dbReference>
<dbReference type="InterPro" id="IPR016024">
    <property type="entry name" value="ARM-type_fold"/>
</dbReference>
<dbReference type="GO" id="GO:0005634">
    <property type="term" value="C:nucleus"/>
    <property type="evidence" value="ECO:0007669"/>
    <property type="project" value="UniProtKB-SubCell"/>
</dbReference>
<feature type="region of interest" description="Disordered" evidence="7">
    <location>
        <begin position="750"/>
        <end position="806"/>
    </location>
</feature>
<keyword evidence="9" id="KW-1185">Reference proteome</keyword>
<dbReference type="InterPro" id="IPR011989">
    <property type="entry name" value="ARM-like"/>
</dbReference>
<dbReference type="PROSITE" id="PS50176">
    <property type="entry name" value="ARM_REPEAT"/>
    <property type="match status" value="2"/>
</dbReference>
<keyword evidence="3" id="KW-0963">Cytoplasm</keyword>
<evidence type="ECO:0000256" key="5">
    <source>
        <dbReference type="ARBA" id="ARBA00023242"/>
    </source>
</evidence>
<reference evidence="8 9" key="1">
    <citation type="journal article" date="2019" name="Sci. Rep.">
        <title>Comparative genomics of chytrid fungi reveal insights into the obligate biotrophic and pathogenic lifestyle of Synchytrium endobioticum.</title>
        <authorList>
            <person name="van de Vossenberg B.T.L.H."/>
            <person name="Warris S."/>
            <person name="Nguyen H.D.T."/>
            <person name="van Gent-Pelzer M.P.E."/>
            <person name="Joly D.L."/>
            <person name="van de Geest H.C."/>
            <person name="Bonants P.J.M."/>
            <person name="Smith D.S."/>
            <person name="Levesque C.A."/>
            <person name="van der Lee T.A.J."/>
        </authorList>
    </citation>
    <scope>NUCLEOTIDE SEQUENCE [LARGE SCALE GENOMIC DNA]</scope>
    <source>
        <strain evidence="8 9">CBS 809.83</strain>
    </source>
</reference>
<dbReference type="GO" id="GO:0005737">
    <property type="term" value="C:cytoplasm"/>
    <property type="evidence" value="ECO:0007669"/>
    <property type="project" value="UniProtKB-SubCell"/>
</dbReference>
<dbReference type="Proteomes" id="UP000318582">
    <property type="component" value="Unassembled WGS sequence"/>
</dbReference>
<comment type="caution">
    <text evidence="8">The sequence shown here is derived from an EMBL/GenBank/DDBJ whole genome shotgun (WGS) entry which is preliminary data.</text>
</comment>
<comment type="subcellular location">
    <subcellularLocation>
        <location evidence="2">Cytoplasm</location>
    </subcellularLocation>
    <subcellularLocation>
        <location evidence="1">Nucleus</location>
    </subcellularLocation>
</comment>
<evidence type="ECO:0000256" key="4">
    <source>
        <dbReference type="ARBA" id="ARBA00022737"/>
    </source>
</evidence>
<dbReference type="STRING" id="109895.A0A507E6B6"/>
<feature type="repeat" description="ARM" evidence="6">
    <location>
        <begin position="507"/>
        <end position="534"/>
    </location>
</feature>
<protein>
    <submittedName>
        <fullName evidence="8">Uncharacterized protein</fullName>
    </submittedName>
</protein>
<dbReference type="InterPro" id="IPR038739">
    <property type="entry name" value="ARMC8/Vid28"/>
</dbReference>
<dbReference type="PANTHER" id="PTHR15651:SF7">
    <property type="entry name" value="ARMADILLO REPEAT-CONTAINING PROTEIN 8"/>
    <property type="match status" value="1"/>
</dbReference>
<dbReference type="Pfam" id="PF02985">
    <property type="entry name" value="HEAT"/>
    <property type="match status" value="1"/>
</dbReference>
<dbReference type="SUPFAM" id="SSF48371">
    <property type="entry name" value="ARM repeat"/>
    <property type="match status" value="2"/>
</dbReference>
<feature type="region of interest" description="Disordered" evidence="7">
    <location>
        <begin position="361"/>
        <end position="384"/>
    </location>
</feature>
<sequence>MVQPLSPTAVSKHEAAVAGLDALDLQERTRAVRFIKNNVIGNRTKKEMYLSMGVAARLVEFLFAEDCDVDLRVQVAVVLGSFAYGNDHNIKVLVDAGAITPLLGTLDAPEMKLVEAGARALKAIFQSAEAPHEDVFQASYVESLIRLLTPTTETVGTCSSDRAVPVRVTEVAAGILAKVAVTHDNQMQIARSGAIPLLANVLDARWNASPKVQEAALDALANLCRDNPTISQKVVCCQIYDSAISPIPTIIKLVRDRRPVMRLLAATCLTNIYRAGALPTVYHQDTILTLMPTLIKLFTETAPISTLYGSGWATVQEKAPKVFADLVESSEELQKAALEADAVTKLAAVVIGESAATTVPESNELKAKSRKDAKRRGNKAPPAPAIRVSSCGHAERVTEGFLRAIAAICSLREECRKQVIDAKLLPHIVNAMSHPNRRIRSAACECTRSLSRSVKNLRTSLVDAGVAIPLFKLLSDESDDVQLTASATLCNIVLDFSPMKKTVLENGGVERLVDLAKSMDDRLRLNAVWALKNLLFQADSDTKTRVMQELQWDGLLSLIDDAETGIQEQALNLLRNLACGKEVDIEQVFEGLGEERVLDILEAKLTKSASHDDIVLQALYVIVNVATGNQRHKSAIMNRESILLSVWGFMSHSKSSIRVATIWCIINLTWTDDVGSQERVARLRALGFEPRLQNMMEDLNMDVKDRVKTALTNFGSLIPGSASPGSQDNAPAVPMEIAGSAAGSTVGSAVGIANAGPGPTGGGNGNRSRRGMRGAERDRERLGDFTGASSVVFGSLSDATAPNQDA</sequence>